<dbReference type="GO" id="GO:0009279">
    <property type="term" value="C:cell outer membrane"/>
    <property type="evidence" value="ECO:0007669"/>
    <property type="project" value="UniProtKB-SubCell"/>
</dbReference>
<dbReference type="PROSITE" id="PS00695">
    <property type="entry name" value="ENT_VIR_OMP_2"/>
    <property type="match status" value="1"/>
</dbReference>
<feature type="signal peptide" evidence="6">
    <location>
        <begin position="1"/>
        <end position="22"/>
    </location>
</feature>
<feature type="domain" description="Outer membrane protein beta-barrel" evidence="7">
    <location>
        <begin position="10"/>
        <end position="180"/>
    </location>
</feature>
<proteinExistence type="predicted"/>
<evidence type="ECO:0000256" key="2">
    <source>
        <dbReference type="ARBA" id="ARBA00022452"/>
    </source>
</evidence>
<evidence type="ECO:0000256" key="5">
    <source>
        <dbReference type="ARBA" id="ARBA00023136"/>
    </source>
</evidence>
<dbReference type="GO" id="GO:0044384">
    <property type="term" value="C:host outer membrane"/>
    <property type="evidence" value="ECO:0007669"/>
    <property type="project" value="InterPro"/>
</dbReference>
<dbReference type="InterPro" id="IPR051723">
    <property type="entry name" value="Bact_OM_Invasion-Related"/>
</dbReference>
<evidence type="ECO:0000256" key="6">
    <source>
        <dbReference type="SAM" id="SignalP"/>
    </source>
</evidence>
<dbReference type="InterPro" id="IPR000758">
    <property type="entry name" value="Enterovir_OMP"/>
</dbReference>
<evidence type="ECO:0000256" key="1">
    <source>
        <dbReference type="ARBA" id="ARBA00004571"/>
    </source>
</evidence>
<evidence type="ECO:0000313" key="8">
    <source>
        <dbReference type="EMBL" id="KAA8995244.1"/>
    </source>
</evidence>
<dbReference type="AlphaFoldDB" id="A0A5J5FQE9"/>
<dbReference type="Gene3D" id="2.40.160.20">
    <property type="match status" value="1"/>
</dbReference>
<keyword evidence="9" id="KW-1185">Reference proteome</keyword>
<accession>A0A5J5FQE9</accession>
<dbReference type="PROSITE" id="PS00694">
    <property type="entry name" value="ENT_VIR_OMP_1"/>
    <property type="match status" value="1"/>
</dbReference>
<keyword evidence="3" id="KW-0812">Transmembrane</keyword>
<reference evidence="8 9" key="1">
    <citation type="submission" date="2019-09" db="EMBL/GenBank/DDBJ databases">
        <authorList>
            <person name="Li Y."/>
        </authorList>
    </citation>
    <scope>NUCLEOTIDE SEQUENCE [LARGE SCALE GENOMIC DNA]</scope>
    <source>
        <strain evidence="8 9">L3-3HA</strain>
    </source>
</reference>
<dbReference type="SUPFAM" id="SSF56925">
    <property type="entry name" value="OMPA-like"/>
    <property type="match status" value="1"/>
</dbReference>
<dbReference type="OrthoDB" id="5873117at2"/>
<sequence>MKKLSVIAIAVAGLAFGSSAVAAGESTISIGYAQSDVDFDGFSPKDDPRGVNLKYRYEMDDNWGMIGSFTYTGSDSSYSAGNERASLDLTYYSLTVGPVYRFNEYISAYALVGVAHGKAEVEYENSSVRAWGEEKRTDLAGGVGLQFNVTPDFAIDASYEYTALDSVDVGTWALGLGYRF</sequence>
<evidence type="ECO:0000313" key="9">
    <source>
        <dbReference type="Proteomes" id="UP000335415"/>
    </source>
</evidence>
<keyword evidence="4 6" id="KW-0732">Signal</keyword>
<dbReference type="PANTHER" id="PTHR35892:SF2">
    <property type="entry name" value="OUTER MEMBRANE PROTEIN PAGN"/>
    <property type="match status" value="1"/>
</dbReference>
<dbReference type="PANTHER" id="PTHR35892">
    <property type="entry name" value="OUTER MEMBRANE PROTEIN PAGN-RELATED"/>
    <property type="match status" value="1"/>
</dbReference>
<dbReference type="RefSeq" id="WP_150437645.1">
    <property type="nucleotide sequence ID" value="NZ_VYKJ01000021.1"/>
</dbReference>
<protein>
    <submittedName>
        <fullName evidence="8">Outer membrane beta-barrel protein</fullName>
    </submittedName>
</protein>
<keyword evidence="5" id="KW-0472">Membrane</keyword>
<gene>
    <name evidence="8" type="ORF">FJU30_24830</name>
</gene>
<keyword evidence="2" id="KW-1134">Transmembrane beta strand</keyword>
<evidence type="ECO:0000256" key="3">
    <source>
        <dbReference type="ARBA" id="ARBA00022692"/>
    </source>
</evidence>
<dbReference type="EMBL" id="VYKJ01000021">
    <property type="protein sequence ID" value="KAA8995244.1"/>
    <property type="molecule type" value="Genomic_DNA"/>
</dbReference>
<evidence type="ECO:0000259" key="7">
    <source>
        <dbReference type="Pfam" id="PF13505"/>
    </source>
</evidence>
<comment type="caution">
    <text evidence="8">The sequence shown here is derived from an EMBL/GenBank/DDBJ whole genome shotgun (WGS) entry which is preliminary data.</text>
</comment>
<feature type="chain" id="PRO_5023866490" evidence="6">
    <location>
        <begin position="23"/>
        <end position="180"/>
    </location>
</feature>
<organism evidence="8 9">
    <name type="scientific">Affinibrenneria salicis</name>
    <dbReference type="NCBI Taxonomy" id="2590031"/>
    <lineage>
        <taxon>Bacteria</taxon>
        <taxon>Pseudomonadati</taxon>
        <taxon>Pseudomonadota</taxon>
        <taxon>Gammaproteobacteria</taxon>
        <taxon>Enterobacterales</taxon>
        <taxon>Pectobacteriaceae</taxon>
        <taxon>Affinibrenneria</taxon>
    </lineage>
</organism>
<dbReference type="Pfam" id="PF13505">
    <property type="entry name" value="OMP_b-brl"/>
    <property type="match status" value="1"/>
</dbReference>
<dbReference type="PRINTS" id="PR00316">
    <property type="entry name" value="ENTEROVIROMP"/>
</dbReference>
<dbReference type="InterPro" id="IPR027385">
    <property type="entry name" value="Beta-barrel_OMP"/>
</dbReference>
<dbReference type="Proteomes" id="UP000335415">
    <property type="component" value="Unassembled WGS sequence"/>
</dbReference>
<evidence type="ECO:0000256" key="4">
    <source>
        <dbReference type="ARBA" id="ARBA00022729"/>
    </source>
</evidence>
<comment type="subcellular location">
    <subcellularLocation>
        <location evidence="1">Cell outer membrane</location>
        <topology evidence="1">Multi-pass membrane protein</topology>
    </subcellularLocation>
</comment>
<name>A0A5J5FQE9_9GAMM</name>
<dbReference type="InterPro" id="IPR011250">
    <property type="entry name" value="OMP/PagP_B-barrel"/>
</dbReference>